<sequence length="197" mass="20673">MSQKAEVELEGVGTFLAEVAVELHPGLGERLLLGAVVGAALQHPVDGPEDGLPPLGLEVHHPHRPLERLGVGGLWTVAGEHGNGLRHGLLPQLQVLVPNGDFAVAGGEDEVDLDVATIMSEERADLLLVHQAGLLLERLGVDGGFRARGRSGCHAGLLLRQRLVVNRCGDSAVAAEGQGKHEEEEAEGGHGESRRLG</sequence>
<accession>A0A453GUJ0</accession>
<dbReference type="EnsemblPlants" id="AET3Gv21218300.1">
    <property type="protein sequence ID" value="AET3Gv21218300.1"/>
    <property type="gene ID" value="AET3Gv21218300"/>
</dbReference>
<dbReference type="AlphaFoldDB" id="A0A453GUJ0"/>
<organism evidence="2 3">
    <name type="scientific">Aegilops tauschii subsp. strangulata</name>
    <name type="common">Goatgrass</name>
    <dbReference type="NCBI Taxonomy" id="200361"/>
    <lineage>
        <taxon>Eukaryota</taxon>
        <taxon>Viridiplantae</taxon>
        <taxon>Streptophyta</taxon>
        <taxon>Embryophyta</taxon>
        <taxon>Tracheophyta</taxon>
        <taxon>Spermatophyta</taxon>
        <taxon>Magnoliopsida</taxon>
        <taxon>Liliopsida</taxon>
        <taxon>Poales</taxon>
        <taxon>Poaceae</taxon>
        <taxon>BOP clade</taxon>
        <taxon>Pooideae</taxon>
        <taxon>Triticodae</taxon>
        <taxon>Triticeae</taxon>
        <taxon>Triticinae</taxon>
        <taxon>Aegilops</taxon>
    </lineage>
</organism>
<keyword evidence="3" id="KW-1185">Reference proteome</keyword>
<name>A0A453GUJ0_AEGTS</name>
<feature type="compositionally biased region" description="Basic and acidic residues" evidence="1">
    <location>
        <begin position="178"/>
        <end position="197"/>
    </location>
</feature>
<feature type="region of interest" description="Disordered" evidence="1">
    <location>
        <begin position="174"/>
        <end position="197"/>
    </location>
</feature>
<reference evidence="3" key="1">
    <citation type="journal article" date="2014" name="Science">
        <title>Ancient hybridizations among the ancestral genomes of bread wheat.</title>
        <authorList>
            <consortium name="International Wheat Genome Sequencing Consortium,"/>
            <person name="Marcussen T."/>
            <person name="Sandve S.R."/>
            <person name="Heier L."/>
            <person name="Spannagl M."/>
            <person name="Pfeifer M."/>
            <person name="Jakobsen K.S."/>
            <person name="Wulff B.B."/>
            <person name="Steuernagel B."/>
            <person name="Mayer K.F."/>
            <person name="Olsen O.A."/>
        </authorList>
    </citation>
    <scope>NUCLEOTIDE SEQUENCE [LARGE SCALE GENOMIC DNA]</scope>
    <source>
        <strain evidence="3">cv. AL8/78</strain>
    </source>
</reference>
<proteinExistence type="predicted"/>
<reference evidence="2" key="3">
    <citation type="journal article" date="2017" name="Nature">
        <title>Genome sequence of the progenitor of the wheat D genome Aegilops tauschii.</title>
        <authorList>
            <person name="Luo M.C."/>
            <person name="Gu Y.Q."/>
            <person name="Puiu D."/>
            <person name="Wang H."/>
            <person name="Twardziok S.O."/>
            <person name="Deal K.R."/>
            <person name="Huo N."/>
            <person name="Zhu T."/>
            <person name="Wang L."/>
            <person name="Wang Y."/>
            <person name="McGuire P.E."/>
            <person name="Liu S."/>
            <person name="Long H."/>
            <person name="Ramasamy R.K."/>
            <person name="Rodriguez J.C."/>
            <person name="Van S.L."/>
            <person name="Yuan L."/>
            <person name="Wang Z."/>
            <person name="Xia Z."/>
            <person name="Xiao L."/>
            <person name="Anderson O.D."/>
            <person name="Ouyang S."/>
            <person name="Liang Y."/>
            <person name="Zimin A.V."/>
            <person name="Pertea G."/>
            <person name="Qi P."/>
            <person name="Bennetzen J.L."/>
            <person name="Dai X."/>
            <person name="Dawson M.W."/>
            <person name="Muller H.G."/>
            <person name="Kugler K."/>
            <person name="Rivarola-Duarte L."/>
            <person name="Spannagl M."/>
            <person name="Mayer K.F.X."/>
            <person name="Lu F.H."/>
            <person name="Bevan M.W."/>
            <person name="Leroy P."/>
            <person name="Li P."/>
            <person name="You F.M."/>
            <person name="Sun Q."/>
            <person name="Liu Z."/>
            <person name="Lyons E."/>
            <person name="Wicker T."/>
            <person name="Salzberg S.L."/>
            <person name="Devos K.M."/>
            <person name="Dvorak J."/>
        </authorList>
    </citation>
    <scope>NUCLEOTIDE SEQUENCE [LARGE SCALE GENOMIC DNA]</scope>
    <source>
        <strain evidence="2">cv. AL8/78</strain>
    </source>
</reference>
<reference evidence="2" key="5">
    <citation type="journal article" date="2021" name="G3 (Bethesda)">
        <title>Aegilops tauschii genome assembly Aet v5.0 features greater sequence contiguity and improved annotation.</title>
        <authorList>
            <person name="Wang L."/>
            <person name="Zhu T."/>
            <person name="Rodriguez J.C."/>
            <person name="Deal K.R."/>
            <person name="Dubcovsky J."/>
            <person name="McGuire P.E."/>
            <person name="Lux T."/>
            <person name="Spannagl M."/>
            <person name="Mayer K.F.X."/>
            <person name="Baldrich P."/>
            <person name="Meyers B.C."/>
            <person name="Huo N."/>
            <person name="Gu Y.Q."/>
            <person name="Zhou H."/>
            <person name="Devos K.M."/>
            <person name="Bennetzen J.L."/>
            <person name="Unver T."/>
            <person name="Budak H."/>
            <person name="Gulick P.J."/>
            <person name="Galiba G."/>
            <person name="Kalapos B."/>
            <person name="Nelson D.R."/>
            <person name="Li P."/>
            <person name="You F.M."/>
            <person name="Luo M.C."/>
            <person name="Dvorak J."/>
        </authorList>
    </citation>
    <scope>NUCLEOTIDE SEQUENCE [LARGE SCALE GENOMIC DNA]</scope>
    <source>
        <strain evidence="2">cv. AL8/78</strain>
    </source>
</reference>
<dbReference type="Gramene" id="AET3Gv21218300.1">
    <property type="protein sequence ID" value="AET3Gv21218300.1"/>
    <property type="gene ID" value="AET3Gv21218300"/>
</dbReference>
<reference evidence="3" key="2">
    <citation type="journal article" date="2017" name="Nat. Plants">
        <title>The Aegilops tauschii genome reveals multiple impacts of transposons.</title>
        <authorList>
            <person name="Zhao G."/>
            <person name="Zou C."/>
            <person name="Li K."/>
            <person name="Wang K."/>
            <person name="Li T."/>
            <person name="Gao L."/>
            <person name="Zhang X."/>
            <person name="Wang H."/>
            <person name="Yang Z."/>
            <person name="Liu X."/>
            <person name="Jiang W."/>
            <person name="Mao L."/>
            <person name="Kong X."/>
            <person name="Jiao Y."/>
            <person name="Jia J."/>
        </authorList>
    </citation>
    <scope>NUCLEOTIDE SEQUENCE [LARGE SCALE GENOMIC DNA]</scope>
    <source>
        <strain evidence="3">cv. AL8/78</strain>
    </source>
</reference>
<evidence type="ECO:0000313" key="2">
    <source>
        <dbReference type="EnsemblPlants" id="AET3Gv21218300.1"/>
    </source>
</evidence>
<evidence type="ECO:0000313" key="3">
    <source>
        <dbReference type="Proteomes" id="UP000015105"/>
    </source>
</evidence>
<evidence type="ECO:0000256" key="1">
    <source>
        <dbReference type="SAM" id="MobiDB-lite"/>
    </source>
</evidence>
<reference evidence="2" key="4">
    <citation type="submission" date="2019-03" db="UniProtKB">
        <authorList>
            <consortium name="EnsemblPlants"/>
        </authorList>
    </citation>
    <scope>IDENTIFICATION</scope>
</reference>
<protein>
    <submittedName>
        <fullName evidence="2">Uncharacterized protein</fullName>
    </submittedName>
</protein>
<dbReference type="Proteomes" id="UP000015105">
    <property type="component" value="Chromosome 3D"/>
</dbReference>